<reference evidence="2 3" key="1">
    <citation type="journal article" date="2013" name="PLoS Genet.">
        <title>Comparative genome structure, secondary metabolite, and effector coding capacity across Cochliobolus pathogens.</title>
        <authorList>
            <person name="Condon B.J."/>
            <person name="Leng Y."/>
            <person name="Wu D."/>
            <person name="Bushley K.E."/>
            <person name="Ohm R.A."/>
            <person name="Otillar R."/>
            <person name="Martin J."/>
            <person name="Schackwitz W."/>
            <person name="Grimwood J."/>
            <person name="MohdZainudin N."/>
            <person name="Xue C."/>
            <person name="Wang R."/>
            <person name="Manning V.A."/>
            <person name="Dhillon B."/>
            <person name="Tu Z.J."/>
            <person name="Steffenson B.J."/>
            <person name="Salamov A."/>
            <person name="Sun H."/>
            <person name="Lowry S."/>
            <person name="LaButti K."/>
            <person name="Han J."/>
            <person name="Copeland A."/>
            <person name="Lindquist E."/>
            <person name="Barry K."/>
            <person name="Schmutz J."/>
            <person name="Baker S.E."/>
            <person name="Ciuffetti L.M."/>
            <person name="Grigoriev I.V."/>
            <person name="Zhong S."/>
            <person name="Turgeon B.G."/>
        </authorList>
    </citation>
    <scope>NUCLEOTIDE SEQUENCE [LARGE SCALE GENOMIC DNA]</scope>
    <source>
        <strain evidence="2 3">26-R-13</strain>
    </source>
</reference>
<accession>W6XK64</accession>
<proteinExistence type="predicted"/>
<dbReference type="HOGENOM" id="CLU_2960400_0_0_1"/>
<feature type="chain" id="PRO_5004888377" description="Secreted protein" evidence="1">
    <location>
        <begin position="29"/>
        <end position="59"/>
    </location>
</feature>
<keyword evidence="3" id="KW-1185">Reference proteome</keyword>
<evidence type="ECO:0000313" key="2">
    <source>
        <dbReference type="EMBL" id="EUC27612.1"/>
    </source>
</evidence>
<evidence type="ECO:0000313" key="3">
    <source>
        <dbReference type="Proteomes" id="UP000053841"/>
    </source>
</evidence>
<organism evidence="2 3">
    <name type="scientific">Cochliobolus carbonum (strain 26-R-13)</name>
    <name type="common">Maize leaf spot fungus</name>
    <name type="synonym">Bipolaris zeicola</name>
    <dbReference type="NCBI Taxonomy" id="930089"/>
    <lineage>
        <taxon>Eukaryota</taxon>
        <taxon>Fungi</taxon>
        <taxon>Dikarya</taxon>
        <taxon>Ascomycota</taxon>
        <taxon>Pezizomycotina</taxon>
        <taxon>Dothideomycetes</taxon>
        <taxon>Pleosporomycetidae</taxon>
        <taxon>Pleosporales</taxon>
        <taxon>Pleosporineae</taxon>
        <taxon>Pleosporaceae</taxon>
        <taxon>Bipolaris</taxon>
    </lineage>
</organism>
<name>W6XK64_COCC2</name>
<dbReference type="AlphaFoldDB" id="W6XK64"/>
<dbReference type="EMBL" id="KI964901">
    <property type="protein sequence ID" value="EUC27612.1"/>
    <property type="molecule type" value="Genomic_DNA"/>
</dbReference>
<dbReference type="RefSeq" id="XP_007718088.1">
    <property type="nucleotide sequence ID" value="XM_007719898.1"/>
</dbReference>
<gene>
    <name evidence="2" type="ORF">COCCADRAFT_111257</name>
</gene>
<dbReference type="GeneID" id="19144256"/>
<evidence type="ECO:0000256" key="1">
    <source>
        <dbReference type="SAM" id="SignalP"/>
    </source>
</evidence>
<keyword evidence="1" id="KW-0732">Signal</keyword>
<dbReference type="KEGG" id="bze:COCCADRAFT_111257"/>
<evidence type="ECO:0008006" key="4">
    <source>
        <dbReference type="Google" id="ProtNLM"/>
    </source>
</evidence>
<feature type="signal peptide" evidence="1">
    <location>
        <begin position="1"/>
        <end position="28"/>
    </location>
</feature>
<sequence>MAVGVARCGNSVRSFLFMVVLLESSGHCSYIIRAYPVLIFCKNITHGKWRRSSRSLSIP</sequence>
<dbReference type="Proteomes" id="UP000053841">
    <property type="component" value="Unassembled WGS sequence"/>
</dbReference>
<protein>
    <recommendedName>
        <fullName evidence="4">Secreted protein</fullName>
    </recommendedName>
</protein>